<dbReference type="RefSeq" id="WP_139088164.1">
    <property type="nucleotide sequence ID" value="NZ_VDFR01000043.1"/>
</dbReference>
<evidence type="ECO:0000313" key="4">
    <source>
        <dbReference type="Proteomes" id="UP000306740"/>
    </source>
</evidence>
<gene>
    <name evidence="3" type="ORF">FHE65_09235</name>
    <name evidence="2" type="ORF">FHE65_10130</name>
</gene>
<protein>
    <submittedName>
        <fullName evidence="3">Uncharacterized protein</fullName>
    </submittedName>
</protein>
<name>A0A5C4MT79_9ACTN</name>
<evidence type="ECO:0000313" key="3">
    <source>
        <dbReference type="EMBL" id="TNC47657.1"/>
    </source>
</evidence>
<organism evidence="3 4">
    <name type="scientific">Mumia zhuanghuii</name>
    <dbReference type="NCBI Taxonomy" id="2585211"/>
    <lineage>
        <taxon>Bacteria</taxon>
        <taxon>Bacillati</taxon>
        <taxon>Actinomycetota</taxon>
        <taxon>Actinomycetes</taxon>
        <taxon>Propionibacteriales</taxon>
        <taxon>Nocardioidaceae</taxon>
        <taxon>Mumia</taxon>
    </lineage>
</organism>
<evidence type="ECO:0000256" key="1">
    <source>
        <dbReference type="SAM" id="Phobius"/>
    </source>
</evidence>
<feature type="transmembrane region" description="Helical" evidence="1">
    <location>
        <begin position="80"/>
        <end position="102"/>
    </location>
</feature>
<proteinExistence type="predicted"/>
<comment type="caution">
    <text evidence="3">The sequence shown here is derived from an EMBL/GenBank/DDBJ whole genome shotgun (WGS) entry which is preliminary data.</text>
</comment>
<feature type="transmembrane region" description="Helical" evidence="1">
    <location>
        <begin position="145"/>
        <end position="176"/>
    </location>
</feature>
<keyword evidence="1" id="KW-0812">Transmembrane</keyword>
<dbReference type="EMBL" id="VDFR01000046">
    <property type="protein sequence ID" value="TNC47364.1"/>
    <property type="molecule type" value="Genomic_DNA"/>
</dbReference>
<feature type="transmembrane region" description="Helical" evidence="1">
    <location>
        <begin position="47"/>
        <end position="68"/>
    </location>
</feature>
<dbReference type="Proteomes" id="UP000306740">
    <property type="component" value="Unassembled WGS sequence"/>
</dbReference>
<keyword evidence="1" id="KW-0472">Membrane</keyword>
<accession>A0A5C4MT79</accession>
<dbReference type="AlphaFoldDB" id="A0A5C4MT79"/>
<evidence type="ECO:0000313" key="2">
    <source>
        <dbReference type="EMBL" id="TNC47364.1"/>
    </source>
</evidence>
<dbReference type="EMBL" id="VDFR01000043">
    <property type="protein sequence ID" value="TNC47657.1"/>
    <property type="molecule type" value="Genomic_DNA"/>
</dbReference>
<sequence length="187" mass="20145">MIADVQRPPAIRTSSAKLTATVVPVALLVYAACRWLDGRDHHHGPGLWWTVGHLAFLASWVAFAALTVGMVTALRRTPRVVAWGTGAATLAGIGAFTWVTLTDLFPSWPDLPEVLRMVGPLLFLVGLMALLGMTARSQQMRWWPVFPLLALAATVVVSANLDLLPVSAVLFGAALVPCRRPARMQSS</sequence>
<dbReference type="OrthoDB" id="3539663at2"/>
<feature type="transmembrane region" description="Helical" evidence="1">
    <location>
        <begin position="114"/>
        <end position="133"/>
    </location>
</feature>
<reference evidence="3 4" key="1">
    <citation type="submission" date="2019-05" db="EMBL/GenBank/DDBJ databases">
        <title>Mumia sp. nov., isolated from the intestinal contents of plateau pika (Ochotona curzoniae) in the Qinghai-Tibet plateau of China.</title>
        <authorList>
            <person name="Tian Z."/>
        </authorList>
    </citation>
    <scope>NUCLEOTIDE SEQUENCE [LARGE SCALE GENOMIC DNA]</scope>
    <source>
        <strain evidence="4">527</strain>
        <strain evidence="3">Z527</strain>
    </source>
</reference>
<keyword evidence="1" id="KW-1133">Transmembrane helix</keyword>